<evidence type="ECO:0000256" key="1">
    <source>
        <dbReference type="SAM" id="SignalP"/>
    </source>
</evidence>
<sequence length="221" mass="24389">MSINVFICITLVVVGDAFLLIPNAPRSVVKILAVGNGGPWGSWYQPQYCPSGSYAVGYNMKIQDDQREHDDTCLNAISLHCEPLNMSTNVGDITSEQGGWGSWVGLTSCSDYYWYHERSFLTSFALQVESNRFGGDDTAANFVKFMCRDFNTSYHEHELTHYPGHGPWGTYGDWSQSCPLGSAICGIQTKVEPFQGDSGLFGGDDTALNDVQFMCCNDTAR</sequence>
<dbReference type="Pfam" id="PF03762">
    <property type="entry name" value="VOMI"/>
    <property type="match status" value="1"/>
</dbReference>
<dbReference type="Proteomes" id="UP001634394">
    <property type="component" value="Unassembled WGS sequence"/>
</dbReference>
<feature type="signal peptide" evidence="1">
    <location>
        <begin position="1"/>
        <end position="17"/>
    </location>
</feature>
<evidence type="ECO:0000313" key="3">
    <source>
        <dbReference type="Proteomes" id="UP001634394"/>
    </source>
</evidence>
<comment type="caution">
    <text evidence="2">The sequence shown here is derived from an EMBL/GenBank/DDBJ whole genome shotgun (WGS) entry which is preliminary data.</text>
</comment>
<dbReference type="PANTHER" id="PTHR18841">
    <property type="entry name" value="VITELLINE MEMBRANE OUTER LAYER PROTEIN I-RELATED"/>
    <property type="match status" value="1"/>
</dbReference>
<feature type="chain" id="PRO_5044755381" description="Vitelline membrane outer layer protein 1" evidence="1">
    <location>
        <begin position="18"/>
        <end position="221"/>
    </location>
</feature>
<proteinExistence type="predicted"/>
<gene>
    <name evidence="2" type="ORF">ACJMK2_027756</name>
</gene>
<evidence type="ECO:0000313" key="2">
    <source>
        <dbReference type="EMBL" id="KAL3881303.1"/>
    </source>
</evidence>
<keyword evidence="3" id="KW-1185">Reference proteome</keyword>
<reference evidence="2 3" key="1">
    <citation type="submission" date="2024-11" db="EMBL/GenBank/DDBJ databases">
        <title>Chromosome-level genome assembly of the freshwater bivalve Anodonta woodiana.</title>
        <authorList>
            <person name="Chen X."/>
        </authorList>
    </citation>
    <scope>NUCLEOTIDE SEQUENCE [LARGE SCALE GENOMIC DNA]</scope>
    <source>
        <strain evidence="2">MN2024</strain>
        <tissue evidence="2">Gills</tissue>
    </source>
</reference>
<name>A0ABD3X8H9_SINWO</name>
<protein>
    <recommendedName>
        <fullName evidence="4">Vitelline membrane outer layer protein 1</fullName>
    </recommendedName>
</protein>
<dbReference type="EMBL" id="JBJQND010000003">
    <property type="protein sequence ID" value="KAL3881303.1"/>
    <property type="molecule type" value="Genomic_DNA"/>
</dbReference>
<dbReference type="InterPro" id="IPR036706">
    <property type="entry name" value="VOMI_sf"/>
</dbReference>
<dbReference type="InterPro" id="IPR005515">
    <property type="entry name" value="VOMI"/>
</dbReference>
<dbReference type="SUPFAM" id="SSF51092">
    <property type="entry name" value="Vitelline membrane outer protein-I (VMO-I)"/>
    <property type="match status" value="1"/>
</dbReference>
<organism evidence="2 3">
    <name type="scientific">Sinanodonta woodiana</name>
    <name type="common">Chinese pond mussel</name>
    <name type="synonym">Anodonta woodiana</name>
    <dbReference type="NCBI Taxonomy" id="1069815"/>
    <lineage>
        <taxon>Eukaryota</taxon>
        <taxon>Metazoa</taxon>
        <taxon>Spiralia</taxon>
        <taxon>Lophotrochozoa</taxon>
        <taxon>Mollusca</taxon>
        <taxon>Bivalvia</taxon>
        <taxon>Autobranchia</taxon>
        <taxon>Heteroconchia</taxon>
        <taxon>Palaeoheterodonta</taxon>
        <taxon>Unionida</taxon>
        <taxon>Unionoidea</taxon>
        <taxon>Unionidae</taxon>
        <taxon>Unioninae</taxon>
        <taxon>Sinanodonta</taxon>
    </lineage>
</organism>
<dbReference type="Gene3D" id="2.100.10.20">
    <property type="entry name" value="Vitelline membrane outer layer protein I (VOMI)"/>
    <property type="match status" value="1"/>
</dbReference>
<dbReference type="AlphaFoldDB" id="A0ABD3X8H9"/>
<dbReference type="PANTHER" id="PTHR18841:SF0">
    <property type="entry name" value="VITELLINE MEMBRANE OUTER LAYER 1 HOMOLOG A-RELATED"/>
    <property type="match status" value="1"/>
</dbReference>
<keyword evidence="1" id="KW-0732">Signal</keyword>
<evidence type="ECO:0008006" key="4">
    <source>
        <dbReference type="Google" id="ProtNLM"/>
    </source>
</evidence>
<accession>A0ABD3X8H9</accession>